<evidence type="ECO:0000256" key="1">
    <source>
        <dbReference type="PROSITE-ProRule" id="PRU00497"/>
    </source>
</evidence>
<dbReference type="GO" id="GO:0008010">
    <property type="term" value="F:structural constituent of chitin-based larval cuticle"/>
    <property type="evidence" value="ECO:0007669"/>
    <property type="project" value="TreeGrafter"/>
</dbReference>
<feature type="compositionally biased region" description="Basic and acidic residues" evidence="2">
    <location>
        <begin position="327"/>
        <end position="341"/>
    </location>
</feature>
<feature type="compositionally biased region" description="Polar residues" evidence="2">
    <location>
        <begin position="411"/>
        <end position="424"/>
    </location>
</feature>
<feature type="signal peptide" evidence="3">
    <location>
        <begin position="1"/>
        <end position="28"/>
    </location>
</feature>
<name>A0A9N9MW10_9CUCU</name>
<dbReference type="PROSITE" id="PS51155">
    <property type="entry name" value="CHIT_BIND_RR_2"/>
    <property type="match status" value="3"/>
</dbReference>
<dbReference type="Pfam" id="PF00379">
    <property type="entry name" value="Chitin_bind_4"/>
    <property type="match status" value="3"/>
</dbReference>
<keyword evidence="1" id="KW-0193">Cuticle</keyword>
<dbReference type="Proteomes" id="UP001152799">
    <property type="component" value="Chromosome 7"/>
</dbReference>
<dbReference type="AlphaFoldDB" id="A0A9N9MW10"/>
<evidence type="ECO:0000256" key="3">
    <source>
        <dbReference type="SAM" id="SignalP"/>
    </source>
</evidence>
<dbReference type="InterPro" id="IPR050468">
    <property type="entry name" value="Cuticle_Struct_Prot"/>
</dbReference>
<organism evidence="4 5">
    <name type="scientific">Ceutorhynchus assimilis</name>
    <name type="common">cabbage seed weevil</name>
    <dbReference type="NCBI Taxonomy" id="467358"/>
    <lineage>
        <taxon>Eukaryota</taxon>
        <taxon>Metazoa</taxon>
        <taxon>Ecdysozoa</taxon>
        <taxon>Arthropoda</taxon>
        <taxon>Hexapoda</taxon>
        <taxon>Insecta</taxon>
        <taxon>Pterygota</taxon>
        <taxon>Neoptera</taxon>
        <taxon>Endopterygota</taxon>
        <taxon>Coleoptera</taxon>
        <taxon>Polyphaga</taxon>
        <taxon>Cucujiformia</taxon>
        <taxon>Curculionidae</taxon>
        <taxon>Ceutorhynchinae</taxon>
        <taxon>Ceutorhynchus</taxon>
    </lineage>
</organism>
<feature type="region of interest" description="Disordered" evidence="2">
    <location>
        <begin position="542"/>
        <end position="572"/>
    </location>
</feature>
<feature type="compositionally biased region" description="Low complexity" evidence="2">
    <location>
        <begin position="389"/>
        <end position="407"/>
    </location>
</feature>
<feature type="region of interest" description="Disordered" evidence="2">
    <location>
        <begin position="300"/>
        <end position="494"/>
    </location>
</feature>
<proteinExistence type="predicted"/>
<dbReference type="OrthoDB" id="8196648at2759"/>
<evidence type="ECO:0000313" key="4">
    <source>
        <dbReference type="EMBL" id="CAG9771264.1"/>
    </source>
</evidence>
<feature type="compositionally biased region" description="Basic and acidic residues" evidence="2">
    <location>
        <begin position="432"/>
        <end position="443"/>
    </location>
</feature>
<sequence>MLHLNSFIILIHIFQVIWQFLLLSYIKAADDDYNIVHKDGAFEFGYKNPDSYHFADGNRNNVVRGEFGGRNPKTGGLDSTIYTAGPRGFRPRGKNVFRKYDLNQIGPRAVGSPDDPYYDPYEDPSYNFAFRTRTYSRQEGANRAGDVNGRYTYLDDVGERHNVEYIAGKSTGFDVKTPFPDSNTNQFGPLYFRGRGRPIPRGRTSIQRGLDGSYKFVSAGPDQRRTEVSDATGHVRGSYTYLDDKGVQHAVHYIAGPETGYRVLKTVKGAHLPSVFPFERPDLVAPDYYESDVAEGDVFDTAASGRPFKPRGKPSRPSPDLGNGIDIGKDDYDQFDGDKGNKPTSSTGRPSGSTTSIPRPSSTSSSSYDYDGNEEDSVGFGDLFGGSGSTTFRPSSSTTSRPSGGFRPTTGRPTVTTFKPSSYKPSDEDDDGSYKPDGDDGAYRPDGASSTTSKPTGYPSKKPGFEDEYDFNEVPFGGGSTSTYGSDSGGRKRPCPKCTGTIITNIGYKPFNVPPGVSVRAHVQSIDLYPYDELSPSEAYKADDSILSRGQLRSSNDTLIGTKKSSPIEKNN</sequence>
<accession>A0A9N9MW10</accession>
<dbReference type="PANTHER" id="PTHR10380:SF235">
    <property type="entry name" value="CUTICULAR PROTEIN 73D, ISOFORM B"/>
    <property type="match status" value="1"/>
</dbReference>
<reference evidence="4" key="1">
    <citation type="submission" date="2022-01" db="EMBL/GenBank/DDBJ databases">
        <authorList>
            <person name="King R."/>
        </authorList>
    </citation>
    <scope>NUCLEOTIDE SEQUENCE</scope>
</reference>
<keyword evidence="3" id="KW-0732">Signal</keyword>
<dbReference type="GO" id="GO:0062129">
    <property type="term" value="C:chitin-based extracellular matrix"/>
    <property type="evidence" value="ECO:0007669"/>
    <property type="project" value="TreeGrafter"/>
</dbReference>
<feature type="chain" id="PRO_5040392497" evidence="3">
    <location>
        <begin position="29"/>
        <end position="572"/>
    </location>
</feature>
<protein>
    <submittedName>
        <fullName evidence="4">Uncharacterized protein</fullName>
    </submittedName>
</protein>
<dbReference type="EMBL" id="OU892283">
    <property type="protein sequence ID" value="CAG9771264.1"/>
    <property type="molecule type" value="Genomic_DNA"/>
</dbReference>
<evidence type="ECO:0000313" key="5">
    <source>
        <dbReference type="Proteomes" id="UP001152799"/>
    </source>
</evidence>
<feature type="compositionally biased region" description="Low complexity" evidence="2">
    <location>
        <begin position="343"/>
        <end position="367"/>
    </location>
</feature>
<evidence type="ECO:0000256" key="2">
    <source>
        <dbReference type="SAM" id="MobiDB-lite"/>
    </source>
</evidence>
<gene>
    <name evidence="4" type="ORF">CEUTPL_LOCUS11702</name>
</gene>
<feature type="compositionally biased region" description="Polar residues" evidence="2">
    <location>
        <begin position="551"/>
        <end position="572"/>
    </location>
</feature>
<keyword evidence="5" id="KW-1185">Reference proteome</keyword>
<dbReference type="InterPro" id="IPR000618">
    <property type="entry name" value="Insect_cuticle"/>
</dbReference>
<dbReference type="PANTHER" id="PTHR10380">
    <property type="entry name" value="CUTICLE PROTEIN"/>
    <property type="match status" value="1"/>
</dbReference>